<dbReference type="AlphaFoldDB" id="A0A8J3JUB4"/>
<comment type="caution">
    <text evidence="2">The sequence shown here is derived from an EMBL/GenBank/DDBJ whole genome shotgun (WGS) entry which is preliminary data.</text>
</comment>
<evidence type="ECO:0000313" key="2">
    <source>
        <dbReference type="EMBL" id="GIF91217.1"/>
    </source>
</evidence>
<evidence type="ECO:0000313" key="3">
    <source>
        <dbReference type="Proteomes" id="UP000619293"/>
    </source>
</evidence>
<evidence type="ECO:0000256" key="1">
    <source>
        <dbReference type="SAM" id="MobiDB-lite"/>
    </source>
</evidence>
<dbReference type="EMBL" id="BONG01000030">
    <property type="protein sequence ID" value="GIF91217.1"/>
    <property type="molecule type" value="Genomic_DNA"/>
</dbReference>
<gene>
    <name evidence="2" type="ORF">Cch02nite_46610</name>
</gene>
<reference evidence="2 3" key="1">
    <citation type="submission" date="2021-01" db="EMBL/GenBank/DDBJ databases">
        <title>Whole genome shotgun sequence of Catellatospora chokoriensis NBRC 107358.</title>
        <authorList>
            <person name="Komaki H."/>
            <person name="Tamura T."/>
        </authorList>
    </citation>
    <scope>NUCLEOTIDE SEQUENCE [LARGE SCALE GENOMIC DNA]</scope>
    <source>
        <strain evidence="2 3">NBRC 107358</strain>
    </source>
</reference>
<dbReference type="Proteomes" id="UP000619293">
    <property type="component" value="Unassembled WGS sequence"/>
</dbReference>
<feature type="region of interest" description="Disordered" evidence="1">
    <location>
        <begin position="171"/>
        <end position="193"/>
    </location>
</feature>
<proteinExistence type="predicted"/>
<organism evidence="2 3">
    <name type="scientific">Catellatospora chokoriensis</name>
    <dbReference type="NCBI Taxonomy" id="310353"/>
    <lineage>
        <taxon>Bacteria</taxon>
        <taxon>Bacillati</taxon>
        <taxon>Actinomycetota</taxon>
        <taxon>Actinomycetes</taxon>
        <taxon>Micromonosporales</taxon>
        <taxon>Micromonosporaceae</taxon>
        <taxon>Catellatospora</taxon>
    </lineage>
</organism>
<accession>A0A8J3JUB4</accession>
<sequence>MSYEPSEAARERFARQQERLHAELLGSGLPVFALAGPALPGAARFAGLGQADGRITSVRVVHGEGLTLPWAAVETVCRSGTSFDSGPLRGEVEVGMRGHGHRFADVEWTEGDTTVLVDGVAVAGRLVRAGDRWWAARCSRQDVEITVVARDWRPEVLSVHAVTELTAMLARPHVGPPGSGTGPDDPEAARVPAGEPHRVLADVCLRLGRERAALLADGGPGPRLPGYWRTLWRAAVRRQMELADQPEPVADRAVSGMLAQLSTLQDGADWFRADARLRERAVAETLLFATSLSEAVSSAGAQRAWQRREETVRRPDLPVQIRAAADEDWRDAWSAWANGHAADPAR</sequence>
<name>A0A8J3JUB4_9ACTN</name>
<dbReference type="RefSeq" id="WP_191839127.1">
    <property type="nucleotide sequence ID" value="NZ_BAAALB010000006.1"/>
</dbReference>
<keyword evidence="3" id="KW-1185">Reference proteome</keyword>
<protein>
    <submittedName>
        <fullName evidence="2">Uncharacterized protein</fullName>
    </submittedName>
</protein>